<keyword evidence="5" id="KW-0282">Flagellum</keyword>
<evidence type="ECO:0000256" key="1">
    <source>
        <dbReference type="ARBA" id="ARBA00022490"/>
    </source>
</evidence>
<dbReference type="InterPro" id="IPR003775">
    <property type="entry name" value="Flagellar_assembly_factor_FliW"/>
</dbReference>
<dbReference type="HAMAP" id="MF_01185">
    <property type="entry name" value="FliW"/>
    <property type="match status" value="1"/>
</dbReference>
<dbReference type="OrthoDB" id="9801235at2"/>
<keyword evidence="5" id="KW-0969">Cilium</keyword>
<dbReference type="GO" id="GO:0044780">
    <property type="term" value="P:bacterial-type flagellum assembly"/>
    <property type="evidence" value="ECO:0007669"/>
    <property type="project" value="UniProtKB-UniRule"/>
</dbReference>
<protein>
    <recommendedName>
        <fullName evidence="4">Flagellar assembly factor FliW</fullName>
    </recommendedName>
</protein>
<evidence type="ECO:0000313" key="5">
    <source>
        <dbReference type="EMBL" id="QDU97028.1"/>
    </source>
</evidence>
<evidence type="ECO:0000256" key="2">
    <source>
        <dbReference type="ARBA" id="ARBA00022795"/>
    </source>
</evidence>
<dbReference type="PANTHER" id="PTHR39190">
    <property type="entry name" value="FLAGELLAR ASSEMBLY FACTOR FLIW"/>
    <property type="match status" value="1"/>
</dbReference>
<dbReference type="InterPro" id="IPR024046">
    <property type="entry name" value="Flagellar_assmbl_FliW_dom_sf"/>
</dbReference>
<dbReference type="Gene3D" id="2.30.290.10">
    <property type="entry name" value="BH3618-like"/>
    <property type="match status" value="1"/>
</dbReference>
<evidence type="ECO:0000256" key="4">
    <source>
        <dbReference type="HAMAP-Rule" id="MF_01185"/>
    </source>
</evidence>
<reference evidence="5 6" key="1">
    <citation type="submission" date="2019-02" db="EMBL/GenBank/DDBJ databases">
        <title>Deep-cultivation of Planctomycetes and their phenomic and genomic characterization uncovers novel biology.</title>
        <authorList>
            <person name="Wiegand S."/>
            <person name="Jogler M."/>
            <person name="Boedeker C."/>
            <person name="Pinto D."/>
            <person name="Vollmers J."/>
            <person name="Rivas-Marin E."/>
            <person name="Kohn T."/>
            <person name="Peeters S.H."/>
            <person name="Heuer A."/>
            <person name="Rast P."/>
            <person name="Oberbeckmann S."/>
            <person name="Bunk B."/>
            <person name="Jeske O."/>
            <person name="Meyerdierks A."/>
            <person name="Storesund J.E."/>
            <person name="Kallscheuer N."/>
            <person name="Luecker S."/>
            <person name="Lage O.M."/>
            <person name="Pohl T."/>
            <person name="Merkel B.J."/>
            <person name="Hornburger P."/>
            <person name="Mueller R.-W."/>
            <person name="Bruemmer F."/>
            <person name="Labrenz M."/>
            <person name="Spormann A.M."/>
            <person name="Op den Camp H."/>
            <person name="Overmann J."/>
            <person name="Amann R."/>
            <person name="Jetten M.S.M."/>
            <person name="Mascher T."/>
            <person name="Medema M.H."/>
            <person name="Devos D.P."/>
            <person name="Kaster A.-K."/>
            <person name="Ovreas L."/>
            <person name="Rohde M."/>
            <person name="Galperin M.Y."/>
            <person name="Jogler C."/>
        </authorList>
    </citation>
    <scope>NUCLEOTIDE SEQUENCE [LARGE SCALE GENOMIC DNA]</scope>
    <source>
        <strain evidence="5 6">Pla85_3_4</strain>
    </source>
</reference>
<comment type="subcellular location">
    <subcellularLocation>
        <location evidence="4">Cytoplasm</location>
    </subcellularLocation>
</comment>
<dbReference type="EMBL" id="CP036433">
    <property type="protein sequence ID" value="QDU97028.1"/>
    <property type="molecule type" value="Genomic_DNA"/>
</dbReference>
<comment type="subunit">
    <text evidence="4">Interacts with translational regulator CsrA and flagellin(s).</text>
</comment>
<keyword evidence="5" id="KW-0966">Cell projection</keyword>
<name>A0A518DYV3_9BACT</name>
<accession>A0A518DYV3</accession>
<keyword evidence="2 4" id="KW-1005">Bacterial flagellum biogenesis</keyword>
<proteinExistence type="inferred from homology"/>
<dbReference type="Pfam" id="PF02623">
    <property type="entry name" value="FliW"/>
    <property type="match status" value="1"/>
</dbReference>
<dbReference type="Proteomes" id="UP000317648">
    <property type="component" value="Chromosome"/>
</dbReference>
<keyword evidence="1 4" id="KW-0963">Cytoplasm</keyword>
<dbReference type="KEGG" id="lcre:Pla8534_48530"/>
<keyword evidence="4" id="KW-0143">Chaperone</keyword>
<dbReference type="GO" id="GO:0005737">
    <property type="term" value="C:cytoplasm"/>
    <property type="evidence" value="ECO:0007669"/>
    <property type="project" value="UniProtKB-SubCell"/>
</dbReference>
<dbReference type="GO" id="GO:0006417">
    <property type="term" value="P:regulation of translation"/>
    <property type="evidence" value="ECO:0007669"/>
    <property type="project" value="UniProtKB-KW"/>
</dbReference>
<comment type="similarity">
    <text evidence="4">Belongs to the FliW family.</text>
</comment>
<evidence type="ECO:0000313" key="6">
    <source>
        <dbReference type="Proteomes" id="UP000317648"/>
    </source>
</evidence>
<dbReference type="AlphaFoldDB" id="A0A518DYV3"/>
<dbReference type="PANTHER" id="PTHR39190:SF1">
    <property type="entry name" value="FLAGELLAR ASSEMBLY FACTOR FLIW"/>
    <property type="match status" value="1"/>
</dbReference>
<keyword evidence="6" id="KW-1185">Reference proteome</keyword>
<keyword evidence="3 4" id="KW-0810">Translation regulation</keyword>
<sequence length="146" mass="16346">MEISTSRFGAVEIEADDILLFPSGLVGFEECRHWVILADSENEAVAWLQCITHPGVAAPVISPRRFLHDYQVRLTRSELSPLQLSSIDQAYVLAIVSREEHRFAVNLKAPIIVNLDGRLGRQVITSDDQPMQFELTHTAPPLRKSA</sequence>
<organism evidence="5 6">
    <name type="scientific">Lignipirellula cremea</name>
    <dbReference type="NCBI Taxonomy" id="2528010"/>
    <lineage>
        <taxon>Bacteria</taxon>
        <taxon>Pseudomonadati</taxon>
        <taxon>Planctomycetota</taxon>
        <taxon>Planctomycetia</taxon>
        <taxon>Pirellulales</taxon>
        <taxon>Pirellulaceae</taxon>
        <taxon>Lignipirellula</taxon>
    </lineage>
</organism>
<dbReference type="RefSeq" id="WP_145055819.1">
    <property type="nucleotide sequence ID" value="NZ_CP036433.1"/>
</dbReference>
<evidence type="ECO:0000256" key="3">
    <source>
        <dbReference type="ARBA" id="ARBA00022845"/>
    </source>
</evidence>
<comment type="function">
    <text evidence="4">Acts as an anti-CsrA protein, binds CsrA and prevents it from repressing translation of its target genes, one of which is flagellin. Binds to flagellin and participates in the assembly of the flagellum.</text>
</comment>
<gene>
    <name evidence="4 5" type="primary">fliW</name>
    <name evidence="5" type="ORF">Pla8534_48530</name>
</gene>
<dbReference type="SUPFAM" id="SSF141457">
    <property type="entry name" value="BH3618-like"/>
    <property type="match status" value="1"/>
</dbReference>